<dbReference type="PANTHER" id="PTHR39569:SF1">
    <property type="entry name" value="INORGANIC TRIPHOSPHATASE"/>
    <property type="match status" value="1"/>
</dbReference>
<evidence type="ECO:0000313" key="2">
    <source>
        <dbReference type="EMBL" id="PWK10236.1"/>
    </source>
</evidence>
<dbReference type="PROSITE" id="PS51707">
    <property type="entry name" value="CYTH"/>
    <property type="match status" value="1"/>
</dbReference>
<dbReference type="PANTHER" id="PTHR39569">
    <property type="entry name" value="INORGANIC TRIPHOSPHATASE"/>
    <property type="match status" value="1"/>
</dbReference>
<evidence type="ECO:0000259" key="1">
    <source>
        <dbReference type="PROSITE" id="PS51707"/>
    </source>
</evidence>
<comment type="caution">
    <text evidence="2">The sequence shown here is derived from an EMBL/GenBank/DDBJ whole genome shotgun (WGS) entry which is preliminary data.</text>
</comment>
<dbReference type="InterPro" id="IPR039013">
    <property type="entry name" value="YgiF"/>
</dbReference>
<reference evidence="2 3" key="1">
    <citation type="submission" date="2018-05" db="EMBL/GenBank/DDBJ databases">
        <title>Genomic Encyclopedia of Type Strains, Phase IV (KMG-IV): sequencing the most valuable type-strain genomes for metagenomic binning, comparative biology and taxonomic classification.</title>
        <authorList>
            <person name="Goeker M."/>
        </authorList>
    </citation>
    <scope>NUCLEOTIDE SEQUENCE [LARGE SCALE GENOMIC DNA]</scope>
    <source>
        <strain evidence="2 3">DSM 18773</strain>
    </source>
</reference>
<dbReference type="SUPFAM" id="SSF55154">
    <property type="entry name" value="CYTH-like phosphatases"/>
    <property type="match status" value="1"/>
</dbReference>
<dbReference type="EMBL" id="QGGL01000012">
    <property type="protein sequence ID" value="PWK10236.1"/>
    <property type="molecule type" value="Genomic_DNA"/>
</dbReference>
<dbReference type="InterPro" id="IPR033469">
    <property type="entry name" value="CYTH-like_dom_sf"/>
</dbReference>
<proteinExistence type="predicted"/>
<gene>
    <name evidence="2" type="ORF">C7459_11257</name>
</gene>
<dbReference type="RefSeq" id="WP_109689972.1">
    <property type="nucleotide sequence ID" value="NZ_QGGL01000012.1"/>
</dbReference>
<evidence type="ECO:0000313" key="3">
    <source>
        <dbReference type="Proteomes" id="UP000245634"/>
    </source>
</evidence>
<feature type="domain" description="CYTH" evidence="1">
    <location>
        <begin position="2"/>
        <end position="198"/>
    </location>
</feature>
<dbReference type="Gene3D" id="2.40.320.10">
    <property type="entry name" value="Hypothetical Protein Pfu-838710-001"/>
    <property type="match status" value="1"/>
</dbReference>
<dbReference type="GO" id="GO:0046872">
    <property type="term" value="F:metal ion binding"/>
    <property type="evidence" value="ECO:0007669"/>
    <property type="project" value="TreeGrafter"/>
</dbReference>
<dbReference type="OrthoDB" id="384378at2"/>
<dbReference type="Proteomes" id="UP000245634">
    <property type="component" value="Unassembled WGS sequence"/>
</dbReference>
<accession>A0A316D681</accession>
<dbReference type="Pfam" id="PF01928">
    <property type="entry name" value="CYTH"/>
    <property type="match status" value="1"/>
</dbReference>
<keyword evidence="3" id="KW-1185">Reference proteome</keyword>
<name>A0A316D681_9BACL</name>
<dbReference type="GO" id="GO:0050355">
    <property type="term" value="F:inorganic triphosphate phosphatase activity"/>
    <property type="evidence" value="ECO:0007669"/>
    <property type="project" value="InterPro"/>
</dbReference>
<dbReference type="SMART" id="SM01118">
    <property type="entry name" value="CYTH"/>
    <property type="match status" value="1"/>
</dbReference>
<dbReference type="AlphaFoldDB" id="A0A316D681"/>
<protein>
    <submittedName>
        <fullName evidence="2">CYTH domain-containing protein</fullName>
    </submittedName>
</protein>
<sequence length="200" mass="23124">MAIEMEVKFRMDADVWAAIKADYDREQTLHHVERQTNQYYDTSDRRLGALEVGLRLRVLEDRSILAIKRSTEQAHKRVEIEETYADGPDSLPPDSPALQALMQEVGIAYDDIAPLVMLRTERFIFEIEEQGVRAEVCFDDVSIVGRCREHKLYEIEFELLSGSEERLYHLVHAFKNRYGTSVEESSIPKLVYALNLVNCD</sequence>
<dbReference type="InterPro" id="IPR023577">
    <property type="entry name" value="CYTH_domain"/>
</dbReference>
<organism evidence="2 3">
    <name type="scientific">Tumebacillus permanentifrigoris</name>
    <dbReference type="NCBI Taxonomy" id="378543"/>
    <lineage>
        <taxon>Bacteria</taxon>
        <taxon>Bacillati</taxon>
        <taxon>Bacillota</taxon>
        <taxon>Bacilli</taxon>
        <taxon>Bacillales</taxon>
        <taxon>Alicyclobacillaceae</taxon>
        <taxon>Tumebacillus</taxon>
    </lineage>
</organism>